<dbReference type="AlphaFoldDB" id="A0A016UZ36"/>
<evidence type="ECO:0000313" key="2">
    <source>
        <dbReference type="Proteomes" id="UP000024635"/>
    </source>
</evidence>
<dbReference type="EMBL" id="JARK01001359">
    <property type="protein sequence ID" value="EYC19743.1"/>
    <property type="molecule type" value="Genomic_DNA"/>
</dbReference>
<reference evidence="2" key="1">
    <citation type="journal article" date="2015" name="Nat. Genet.">
        <title>The genome and transcriptome of the zoonotic hookworm Ancylostoma ceylanicum identify infection-specific gene families.</title>
        <authorList>
            <person name="Schwarz E.M."/>
            <person name="Hu Y."/>
            <person name="Antoshechkin I."/>
            <person name="Miller M.M."/>
            <person name="Sternberg P.W."/>
            <person name="Aroian R.V."/>
        </authorList>
    </citation>
    <scope>NUCLEOTIDE SEQUENCE</scope>
    <source>
        <strain evidence="2">HY135</strain>
    </source>
</reference>
<accession>A0A016UZ36</accession>
<gene>
    <name evidence="1" type="primary">Acey_s0023.g690</name>
    <name evidence="1" type="ORF">Y032_0023g690</name>
</gene>
<comment type="caution">
    <text evidence="1">The sequence shown here is derived from an EMBL/GenBank/DDBJ whole genome shotgun (WGS) entry which is preliminary data.</text>
</comment>
<name>A0A016UZ36_9BILA</name>
<sequence length="236" mass="27157">MEKVPGFHTANVDQQARHVMAQEHINRRVLNEYIRIISLPNTDKKSPTELANFFINDVVLYKDETDPHPLTWATGTGSNGSTSSIRVKMTNNFWTYFTKSGRERMYEFNRKNKCEIRVIRDKTISLSDVDNLSLYLRKKIRDYIATNGLPSTELVVKQGYITIGGTKKYRSTELAIRLGLDYSDWKGTAILELLTNTEKKSLEDHSVSSPRTHTISSKPESRKDWEETAAYYVIVK</sequence>
<dbReference type="Proteomes" id="UP000024635">
    <property type="component" value="Unassembled WGS sequence"/>
</dbReference>
<protein>
    <submittedName>
        <fullName evidence="1">Uncharacterized protein</fullName>
    </submittedName>
</protein>
<organism evidence="1 2">
    <name type="scientific">Ancylostoma ceylanicum</name>
    <dbReference type="NCBI Taxonomy" id="53326"/>
    <lineage>
        <taxon>Eukaryota</taxon>
        <taxon>Metazoa</taxon>
        <taxon>Ecdysozoa</taxon>
        <taxon>Nematoda</taxon>
        <taxon>Chromadorea</taxon>
        <taxon>Rhabditida</taxon>
        <taxon>Rhabditina</taxon>
        <taxon>Rhabditomorpha</taxon>
        <taxon>Strongyloidea</taxon>
        <taxon>Ancylostomatidae</taxon>
        <taxon>Ancylostomatinae</taxon>
        <taxon>Ancylostoma</taxon>
    </lineage>
</organism>
<evidence type="ECO:0000313" key="1">
    <source>
        <dbReference type="EMBL" id="EYC19743.1"/>
    </source>
</evidence>
<dbReference type="OrthoDB" id="5871161at2759"/>
<keyword evidence="2" id="KW-1185">Reference proteome</keyword>
<proteinExistence type="predicted"/>